<reference evidence="2 3" key="1">
    <citation type="journal article" date="2018" name="Biotechnol. Biofuels">
        <title>Integrative visual omics of the white-rot fungus Polyporus brumalis exposes the biotechnological potential of its oxidative enzymes for delignifying raw plant biomass.</title>
        <authorList>
            <person name="Miyauchi S."/>
            <person name="Rancon A."/>
            <person name="Drula E."/>
            <person name="Hage H."/>
            <person name="Chaduli D."/>
            <person name="Favel A."/>
            <person name="Grisel S."/>
            <person name="Henrissat B."/>
            <person name="Herpoel-Gimbert I."/>
            <person name="Ruiz-Duenas F.J."/>
            <person name="Chevret D."/>
            <person name="Hainaut M."/>
            <person name="Lin J."/>
            <person name="Wang M."/>
            <person name="Pangilinan J."/>
            <person name="Lipzen A."/>
            <person name="Lesage-Meessen L."/>
            <person name="Navarro D."/>
            <person name="Riley R."/>
            <person name="Grigoriev I.V."/>
            <person name="Zhou S."/>
            <person name="Raouche S."/>
            <person name="Rosso M.N."/>
        </authorList>
    </citation>
    <scope>NUCLEOTIDE SEQUENCE [LARGE SCALE GENOMIC DNA]</scope>
    <source>
        <strain evidence="2 3">BRFM 1820</strain>
    </source>
</reference>
<feature type="compositionally biased region" description="Polar residues" evidence="1">
    <location>
        <begin position="324"/>
        <end position="338"/>
    </location>
</feature>
<dbReference type="OrthoDB" id="2754443at2759"/>
<evidence type="ECO:0000256" key="1">
    <source>
        <dbReference type="SAM" id="MobiDB-lite"/>
    </source>
</evidence>
<name>A0A371D1H9_9APHY</name>
<sequence length="620" mass="68040">MGLKLLRDDEDDFIRSAYHSDDVRKILSGPRGAQMAAAKRIEQLYIRTFDKLLPGESDAEFEARLSKNPKARRLEPETEEERAMRMHMAPSRIHGFVKRQSAHFSRRRKPQDVHVAEERPPSPPPKSTVNAYREFQTSDHPAKPKMVQGDGTPKKDAMRQWNSGLKQAWDSLPHEEREAFVAQAAAKRAAEETPEQKEIRRARCARELPEASQRKMHMWQKEAGWVGSLMLGGIDEHGEVACVMWSTGRDRYKKTFIEALAETFNCTPRYIEIMYSKWLCDIFEVPLPPADEALSAHASQPPLAPASADKSHSHPFISPAPLAPQSTPDRSALPSASQVPDPARTCVDGASTSPPLSFEVPRSPPQATSRVTSGVSNVTLATSSNPVHPTIETTPASPLRTTTITQGTPEADGGRPLNVSPNTKQTSRSEKVTAAIVSPSVHDATRVAGPSLDDLSDGSSTDDMPDTLAEVEAYVPRRSGPLVPKLTQPVVSTKQCTRKEKAVKVVARPQKARAKASVHKSKENGAENQGQISSAAAKKHVQPKKPKPRLKEPSSRPKSPEVTGPRVRHPTARSFGDLADMSAAKYARAGSSRMKADSPQPAVQHAKAEARHPKKKQRRG</sequence>
<evidence type="ECO:0008006" key="4">
    <source>
        <dbReference type="Google" id="ProtNLM"/>
    </source>
</evidence>
<proteinExistence type="predicted"/>
<feature type="region of interest" description="Disordered" evidence="1">
    <location>
        <begin position="492"/>
        <end position="620"/>
    </location>
</feature>
<protein>
    <recommendedName>
        <fullName evidence="4">HMG box domain-containing protein</fullName>
    </recommendedName>
</protein>
<dbReference type="AlphaFoldDB" id="A0A371D1H9"/>
<accession>A0A371D1H9</accession>
<feature type="region of interest" description="Disordered" evidence="1">
    <location>
        <begin position="98"/>
        <end position="157"/>
    </location>
</feature>
<feature type="compositionally biased region" description="Basic and acidic residues" evidence="1">
    <location>
        <begin position="549"/>
        <end position="559"/>
    </location>
</feature>
<feature type="compositionally biased region" description="Low complexity" evidence="1">
    <location>
        <begin position="451"/>
        <end position="462"/>
    </location>
</feature>
<feature type="region of interest" description="Disordered" evidence="1">
    <location>
        <begin position="445"/>
        <end position="465"/>
    </location>
</feature>
<gene>
    <name evidence="2" type="ORF">OH76DRAFT_1485625</name>
</gene>
<dbReference type="EMBL" id="KZ857428">
    <property type="protein sequence ID" value="RDX46391.1"/>
    <property type="molecule type" value="Genomic_DNA"/>
</dbReference>
<organism evidence="2 3">
    <name type="scientific">Lentinus brumalis</name>
    <dbReference type="NCBI Taxonomy" id="2498619"/>
    <lineage>
        <taxon>Eukaryota</taxon>
        <taxon>Fungi</taxon>
        <taxon>Dikarya</taxon>
        <taxon>Basidiomycota</taxon>
        <taxon>Agaricomycotina</taxon>
        <taxon>Agaricomycetes</taxon>
        <taxon>Polyporales</taxon>
        <taxon>Polyporaceae</taxon>
        <taxon>Lentinus</taxon>
    </lineage>
</organism>
<dbReference type="Proteomes" id="UP000256964">
    <property type="component" value="Unassembled WGS sequence"/>
</dbReference>
<feature type="compositionally biased region" description="Basic residues" evidence="1">
    <location>
        <begin position="510"/>
        <end position="519"/>
    </location>
</feature>
<feature type="compositionally biased region" description="Basic residues" evidence="1">
    <location>
        <begin position="98"/>
        <end position="109"/>
    </location>
</feature>
<feature type="region of interest" description="Disordered" evidence="1">
    <location>
        <begin position="295"/>
        <end position="431"/>
    </location>
</feature>
<feature type="compositionally biased region" description="Basic and acidic residues" evidence="1">
    <location>
        <begin position="110"/>
        <end position="120"/>
    </location>
</feature>
<evidence type="ECO:0000313" key="2">
    <source>
        <dbReference type="EMBL" id="RDX46391.1"/>
    </source>
</evidence>
<feature type="compositionally biased region" description="Basic residues" evidence="1">
    <location>
        <begin position="537"/>
        <end position="548"/>
    </location>
</feature>
<evidence type="ECO:0000313" key="3">
    <source>
        <dbReference type="Proteomes" id="UP000256964"/>
    </source>
</evidence>
<feature type="compositionally biased region" description="Polar residues" evidence="1">
    <location>
        <begin position="365"/>
        <end position="408"/>
    </location>
</feature>
<keyword evidence="3" id="KW-1185">Reference proteome</keyword>